<gene>
    <name evidence="1" type="ORF">BWQ96_05736</name>
</gene>
<dbReference type="AlphaFoldDB" id="A0A2V3IR20"/>
<reference evidence="1 2" key="1">
    <citation type="journal article" date="2018" name="Mol. Biol. Evol.">
        <title>Analysis of the draft genome of the red seaweed Gracilariopsis chorda provides insights into genome size evolution in Rhodophyta.</title>
        <authorList>
            <person name="Lee J."/>
            <person name="Yang E.C."/>
            <person name="Graf L."/>
            <person name="Yang J.H."/>
            <person name="Qiu H."/>
            <person name="Zel Zion U."/>
            <person name="Chan C.X."/>
            <person name="Stephens T.G."/>
            <person name="Weber A.P.M."/>
            <person name="Boo G.H."/>
            <person name="Boo S.M."/>
            <person name="Kim K.M."/>
            <person name="Shin Y."/>
            <person name="Jung M."/>
            <person name="Lee S.J."/>
            <person name="Yim H.S."/>
            <person name="Lee J.H."/>
            <person name="Bhattacharya D."/>
            <person name="Yoon H.S."/>
        </authorList>
    </citation>
    <scope>NUCLEOTIDE SEQUENCE [LARGE SCALE GENOMIC DNA]</scope>
    <source>
        <strain evidence="1 2">SKKU-2015</strain>
        <tissue evidence="1">Whole body</tissue>
    </source>
</reference>
<protein>
    <submittedName>
        <fullName evidence="1">Uncharacterized protein</fullName>
    </submittedName>
</protein>
<dbReference type="EMBL" id="NBIV01000088">
    <property type="protein sequence ID" value="PXF44558.1"/>
    <property type="molecule type" value="Genomic_DNA"/>
</dbReference>
<keyword evidence="2" id="KW-1185">Reference proteome</keyword>
<proteinExistence type="predicted"/>
<organism evidence="1 2">
    <name type="scientific">Gracilariopsis chorda</name>
    <dbReference type="NCBI Taxonomy" id="448386"/>
    <lineage>
        <taxon>Eukaryota</taxon>
        <taxon>Rhodophyta</taxon>
        <taxon>Florideophyceae</taxon>
        <taxon>Rhodymeniophycidae</taxon>
        <taxon>Gracilariales</taxon>
        <taxon>Gracilariaceae</taxon>
        <taxon>Gracilariopsis</taxon>
    </lineage>
</organism>
<dbReference type="Proteomes" id="UP000247409">
    <property type="component" value="Unassembled WGS sequence"/>
</dbReference>
<sequence>MSKSQSGAFDKERIYLSYGKEPVNRYRFARNMGAVTLGVR</sequence>
<comment type="caution">
    <text evidence="1">The sequence shown here is derived from an EMBL/GenBank/DDBJ whole genome shotgun (WGS) entry which is preliminary data.</text>
</comment>
<evidence type="ECO:0000313" key="2">
    <source>
        <dbReference type="Proteomes" id="UP000247409"/>
    </source>
</evidence>
<name>A0A2V3IR20_9FLOR</name>
<evidence type="ECO:0000313" key="1">
    <source>
        <dbReference type="EMBL" id="PXF44558.1"/>
    </source>
</evidence>
<accession>A0A2V3IR20</accession>